<dbReference type="AlphaFoldDB" id="A0A087U8T1"/>
<dbReference type="Proteomes" id="UP000054359">
    <property type="component" value="Unassembled WGS sequence"/>
</dbReference>
<organism evidence="1 2">
    <name type="scientific">Stegodyphus mimosarum</name>
    <name type="common">African social velvet spider</name>
    <dbReference type="NCBI Taxonomy" id="407821"/>
    <lineage>
        <taxon>Eukaryota</taxon>
        <taxon>Metazoa</taxon>
        <taxon>Ecdysozoa</taxon>
        <taxon>Arthropoda</taxon>
        <taxon>Chelicerata</taxon>
        <taxon>Arachnida</taxon>
        <taxon>Araneae</taxon>
        <taxon>Araneomorphae</taxon>
        <taxon>Entelegynae</taxon>
        <taxon>Eresoidea</taxon>
        <taxon>Eresidae</taxon>
        <taxon>Stegodyphus</taxon>
    </lineage>
</organism>
<reference evidence="1 2" key="1">
    <citation type="submission" date="2013-11" db="EMBL/GenBank/DDBJ databases">
        <title>Genome sequencing of Stegodyphus mimosarum.</title>
        <authorList>
            <person name="Bechsgaard J."/>
        </authorList>
    </citation>
    <scope>NUCLEOTIDE SEQUENCE [LARGE SCALE GENOMIC DNA]</scope>
</reference>
<sequence>MVLHKYELQILMLWQPLGLYSIVTMENTCVRPQEP</sequence>
<feature type="non-terminal residue" evidence="1">
    <location>
        <position position="35"/>
    </location>
</feature>
<evidence type="ECO:0000313" key="2">
    <source>
        <dbReference type="Proteomes" id="UP000054359"/>
    </source>
</evidence>
<accession>A0A087U8T1</accession>
<evidence type="ECO:0000313" key="1">
    <source>
        <dbReference type="EMBL" id="KFM73770.1"/>
    </source>
</evidence>
<name>A0A087U8T1_STEMI</name>
<dbReference type="EMBL" id="KK118751">
    <property type="protein sequence ID" value="KFM73770.1"/>
    <property type="molecule type" value="Genomic_DNA"/>
</dbReference>
<keyword evidence="2" id="KW-1185">Reference proteome</keyword>
<proteinExistence type="predicted"/>
<gene>
    <name evidence="1" type="ORF">X975_17060</name>
</gene>
<protein>
    <submittedName>
        <fullName evidence="1">Uncharacterized protein</fullName>
    </submittedName>
</protein>